<evidence type="ECO:0000313" key="2">
    <source>
        <dbReference type="EMBL" id="CAJ1379003.1"/>
    </source>
</evidence>
<keyword evidence="3" id="KW-1185">Reference proteome</keyword>
<dbReference type="EMBL" id="CAUJNA010000587">
    <property type="protein sequence ID" value="CAJ1379003.1"/>
    <property type="molecule type" value="Genomic_DNA"/>
</dbReference>
<proteinExistence type="predicted"/>
<name>A0AA36MSV0_9DINO</name>
<protein>
    <recommendedName>
        <fullName evidence="1">RNA-editing substrate-binding complex 6 protein domain-containing protein</fullName>
    </recommendedName>
</protein>
<evidence type="ECO:0000259" key="1">
    <source>
        <dbReference type="Pfam" id="PF26188"/>
    </source>
</evidence>
<evidence type="ECO:0000313" key="3">
    <source>
        <dbReference type="Proteomes" id="UP001178507"/>
    </source>
</evidence>
<sequence>MEFSSQQILRLCTLFHRALLAQDKVKVHSLGWELLKKKHLLRPGEACMALNHFAQLKVLDHDLWQGFSDALPEVFVEIDCKTLGLTTNAYARAMLKHDVAFQLLARRAETLLRQGRMQGRHMAMIVNGFSKLRVRDEALMEAVSTEVTSSAEKLNAVDLASVANGYARLWMHDKEVLDALREPTMSALPQFNMQNIAMIIHAHGRFLRHDAELLGALLAELRRRCEASREVVPAHNLAPIIHAMATRLSWCTPDFLKVVDMSLPTAIKEMKLPDTFLTVAGLKNITGWHVSQELRNAVFSHCLQQMRRFSSGGVVAVLELALKLQHHSVDFWNRALSACQESLATTSWEPANIASLALVLSELPEGIEKAELVDAVAEMAQGLEALPLETLVDLAAAFARLCRPQARLFSEAARHFARIPAAPGEDQPKRLLEALWRMSPEMFEQHPTLSQAADAINLDLSPGNC</sequence>
<reference evidence="2" key="1">
    <citation type="submission" date="2023-08" db="EMBL/GenBank/DDBJ databases">
        <authorList>
            <person name="Chen Y."/>
            <person name="Shah S."/>
            <person name="Dougan E. K."/>
            <person name="Thang M."/>
            <person name="Chan C."/>
        </authorList>
    </citation>
    <scope>NUCLEOTIDE SEQUENCE</scope>
</reference>
<feature type="domain" description="RNA-editing substrate-binding complex 6 protein" evidence="1">
    <location>
        <begin position="79"/>
        <end position="333"/>
    </location>
</feature>
<organism evidence="2 3">
    <name type="scientific">Effrenium voratum</name>
    <dbReference type="NCBI Taxonomy" id="2562239"/>
    <lineage>
        <taxon>Eukaryota</taxon>
        <taxon>Sar</taxon>
        <taxon>Alveolata</taxon>
        <taxon>Dinophyceae</taxon>
        <taxon>Suessiales</taxon>
        <taxon>Symbiodiniaceae</taxon>
        <taxon>Effrenium</taxon>
    </lineage>
</organism>
<accession>A0AA36MSV0</accession>
<gene>
    <name evidence="2" type="ORF">EVOR1521_LOCUS7372</name>
</gene>
<dbReference type="AlphaFoldDB" id="A0AA36MSV0"/>
<dbReference type="Proteomes" id="UP001178507">
    <property type="component" value="Unassembled WGS sequence"/>
</dbReference>
<dbReference type="Pfam" id="PF26188">
    <property type="entry name" value="RESC6"/>
    <property type="match status" value="1"/>
</dbReference>
<comment type="caution">
    <text evidence="2">The sequence shown here is derived from an EMBL/GenBank/DDBJ whole genome shotgun (WGS) entry which is preliminary data.</text>
</comment>
<dbReference type="InterPro" id="IPR058917">
    <property type="entry name" value="RESC6_dom"/>
</dbReference>